<dbReference type="Gene3D" id="3.40.390.10">
    <property type="entry name" value="Collagenase (Catalytic Domain)"/>
    <property type="match status" value="1"/>
</dbReference>
<dbReference type="Pfam" id="PF13688">
    <property type="entry name" value="Reprolysin_5"/>
    <property type="match status" value="1"/>
</dbReference>
<dbReference type="EMBL" id="MKVH01000009">
    <property type="protein sequence ID" value="OJX59698.1"/>
    <property type="molecule type" value="Genomic_DNA"/>
</dbReference>
<dbReference type="SUPFAM" id="SSF49452">
    <property type="entry name" value="Starch-binding domain-like"/>
    <property type="match status" value="1"/>
</dbReference>
<dbReference type="InterPro" id="IPR013784">
    <property type="entry name" value="Carb-bd-like_fold"/>
</dbReference>
<name>A0A1M3L307_9BACT</name>
<comment type="caution">
    <text evidence="2">The sequence shown here is derived from an EMBL/GenBank/DDBJ whole genome shotgun (WGS) entry which is preliminary data.</text>
</comment>
<dbReference type="PANTHER" id="PTHR11905">
    <property type="entry name" value="ADAM A DISINTEGRIN AND METALLOPROTEASE DOMAIN"/>
    <property type="match status" value="1"/>
</dbReference>
<dbReference type="Proteomes" id="UP000184233">
    <property type="component" value="Unassembled WGS sequence"/>
</dbReference>
<dbReference type="AlphaFoldDB" id="A0A1M3L307"/>
<evidence type="ECO:0000259" key="1">
    <source>
        <dbReference type="PROSITE" id="PS50215"/>
    </source>
</evidence>
<dbReference type="InterPro" id="IPR001590">
    <property type="entry name" value="Peptidase_M12B"/>
</dbReference>
<dbReference type="GO" id="GO:0030246">
    <property type="term" value="F:carbohydrate binding"/>
    <property type="evidence" value="ECO:0007669"/>
    <property type="project" value="InterPro"/>
</dbReference>
<reference evidence="2 3" key="1">
    <citation type="submission" date="2016-09" db="EMBL/GenBank/DDBJ databases">
        <title>Genome-resolved meta-omics ties microbial dynamics to process performance in biotechnology for thiocyanate degradation.</title>
        <authorList>
            <person name="Kantor R.S."/>
            <person name="Huddy R.J."/>
            <person name="Iyer R."/>
            <person name="Thomas B.C."/>
            <person name="Brown C.T."/>
            <person name="Anantharaman K."/>
            <person name="Tringe S."/>
            <person name="Hettich R.L."/>
            <person name="Harrison S.T."/>
            <person name="Banfield J.F."/>
        </authorList>
    </citation>
    <scope>NUCLEOTIDE SEQUENCE [LARGE SCALE GENOMIC DNA]</scope>
    <source>
        <strain evidence="2">59-99</strain>
    </source>
</reference>
<evidence type="ECO:0000313" key="3">
    <source>
        <dbReference type="Proteomes" id="UP000184233"/>
    </source>
</evidence>
<dbReference type="InterPro" id="IPR024079">
    <property type="entry name" value="MetalloPept_cat_dom_sf"/>
</dbReference>
<sequence length="1056" mass="114239">MLRRSYLIVMLLCITGIATAGQPVRLFTDGPATLTRSSDAALRKDRVLLLDPSVSNRLVQERQRELEVVLPSQDGGETTVALKRHDILQPGMEIQGVSSKGIVRTLSSHDVVVYRGTLPGDDHSLISLVVTPGEVAGSIETTDTRTLIGRSTNGAVSAREHRVVTMPAQPMRGGPCHTGDRIDASLQNLLNRGGMAEQGKHDKVQADGDTLTIEVALEGDYLLYNFFNRDLSRSSAYLLQLLSLTSQIYERDLAVRVVVTNVRIWETADDPYTDDVNVFSILDELVNHYESTMSDLPRDIVVFVTARGGQGGIARTIGGICGARDSYCAADIAGDIANIETYSWDAALIPHEMGHVCGAVHTQSCFWPGGPLDSCITSESGPCVTSEMTRPRIGTIMSYCHQRRQDGGGMALEFHPRHRQVLRSYLQAASCIGNSPRPSTNVLTGRAIHAETGEPLSGVEFAIRRYNDDIYRNSPVPTGDTLAVTGADGAYRFQGIGDGLYTVVLKSTNYAFVPFDLNAIESSRNVLVTQSEVRMDFTLLPAYPGTVQIGTNSSTVQVMLHVVSNGFEGLMQSVALPTLATQFAVPITRSLPEGTYTIVPLAQDMKFTPEKVTIRLRAGDPAPLASFTGAPTAPETVTPIVCLGSKLENGRFVISPLETFELSQSDGTPISELTADEDGIAIFNGMQSTDYFMVRPRFDTASWVPATNDVDYAYPANLMILQFGKRERRFPLVVRPLQHDIKQGIYTEITEGEVLYSGRGAAGGSLERNLPFELKIPNLGAGSLHVGLSGYVTIGDKSLNGGASPIMSSEPASLVVSACGGSIVPDTAADNPGELRVATLGTSPSRIYVLQWKNFKGVGYDFVNNRMILAGALNFQIRFHESSGIVEVVYGQMMNDNAMPIPVNLGMRGSDNLDQQRFVQTTADMSWSAPSLFTNNSQNGSMFLTTTLAPESGLTFRWFNAATSVDDGGSVTESMRIVPMPAVDEARLDVRMEKSGMADIRVMDMAGRTVVAMDGRTLESGFSSIALPVSGLVPGAYVVRIRTGERMTVLPLSIIR</sequence>
<dbReference type="SUPFAM" id="SSF55486">
    <property type="entry name" value="Metalloproteases ('zincins'), catalytic domain"/>
    <property type="match status" value="1"/>
</dbReference>
<feature type="domain" description="Peptidase M12B" evidence="1">
    <location>
        <begin position="211"/>
        <end position="400"/>
    </location>
</feature>
<accession>A0A1M3L307</accession>
<dbReference type="GO" id="GO:0004222">
    <property type="term" value="F:metalloendopeptidase activity"/>
    <property type="evidence" value="ECO:0007669"/>
    <property type="project" value="InterPro"/>
</dbReference>
<dbReference type="STRING" id="1895771.BGO89_05635"/>
<dbReference type="GO" id="GO:0006509">
    <property type="term" value="P:membrane protein ectodomain proteolysis"/>
    <property type="evidence" value="ECO:0007669"/>
    <property type="project" value="TreeGrafter"/>
</dbReference>
<dbReference type="PROSITE" id="PS50215">
    <property type="entry name" value="ADAM_MEPRO"/>
    <property type="match status" value="1"/>
</dbReference>
<evidence type="ECO:0000313" key="2">
    <source>
        <dbReference type="EMBL" id="OJX59698.1"/>
    </source>
</evidence>
<gene>
    <name evidence="2" type="ORF">BGO89_05635</name>
</gene>
<dbReference type="PANTHER" id="PTHR11905:SF159">
    <property type="entry name" value="ADAM METALLOPROTEASE"/>
    <property type="match status" value="1"/>
</dbReference>
<organism evidence="2 3">
    <name type="scientific">Candidatus Kapaibacterium thiocyanatum</name>
    <dbReference type="NCBI Taxonomy" id="1895771"/>
    <lineage>
        <taxon>Bacteria</taxon>
        <taxon>Pseudomonadati</taxon>
        <taxon>Candidatus Kapaibacteriota</taxon>
        <taxon>Candidatus Kapaibacteriia</taxon>
        <taxon>Candidatus Kapaibacteriales</taxon>
        <taxon>Candidatus Kapaibacteriaceae</taxon>
        <taxon>Candidatus Kapaibacterium</taxon>
    </lineage>
</organism>
<proteinExistence type="predicted"/>
<protein>
    <recommendedName>
        <fullName evidence="1">Peptidase M12B domain-containing protein</fullName>
    </recommendedName>
</protein>